<dbReference type="SUPFAM" id="SSF51011">
    <property type="entry name" value="Glycosyl hydrolase domain"/>
    <property type="match status" value="1"/>
</dbReference>
<dbReference type="InterPro" id="IPR049166">
    <property type="entry name" value="GH39_cat"/>
</dbReference>
<dbReference type="InterPro" id="IPR049165">
    <property type="entry name" value="GH39_as"/>
</dbReference>
<feature type="chain" id="PRO_5032700026" evidence="5">
    <location>
        <begin position="21"/>
        <end position="548"/>
    </location>
</feature>
<accession>A0A846MYP0</accession>
<dbReference type="RefSeq" id="WP_208414454.1">
    <property type="nucleotide sequence ID" value="NZ_BAAADC010000001.1"/>
</dbReference>
<feature type="active site" description="Proton donor" evidence="4">
    <location>
        <position position="198"/>
    </location>
</feature>
<dbReference type="GO" id="GO:0005975">
    <property type="term" value="P:carbohydrate metabolic process"/>
    <property type="evidence" value="ECO:0007669"/>
    <property type="project" value="InterPro"/>
</dbReference>
<evidence type="ECO:0000313" key="8">
    <source>
        <dbReference type="Proteomes" id="UP000570514"/>
    </source>
</evidence>
<keyword evidence="2 7" id="KW-0378">Hydrolase</keyword>
<evidence type="ECO:0000313" key="7">
    <source>
        <dbReference type="EMBL" id="NIK88754.1"/>
    </source>
</evidence>
<evidence type="ECO:0000256" key="5">
    <source>
        <dbReference type="SAM" id="SignalP"/>
    </source>
</evidence>
<feature type="signal peptide" evidence="5">
    <location>
        <begin position="1"/>
        <end position="20"/>
    </location>
</feature>
<dbReference type="InterPro" id="IPR051923">
    <property type="entry name" value="Glycosyl_Hydrolase_39"/>
</dbReference>
<dbReference type="InterPro" id="IPR017853">
    <property type="entry name" value="GH"/>
</dbReference>
<protein>
    <submittedName>
        <fullName evidence="7">Xylan 1,4-beta-xylosidase</fullName>
        <ecNumber evidence="7">3.2.1.37</ecNumber>
    </submittedName>
</protein>
<organism evidence="7 8">
    <name type="scientific">Rhizomicrobium palustre</name>
    <dbReference type="NCBI Taxonomy" id="189966"/>
    <lineage>
        <taxon>Bacteria</taxon>
        <taxon>Pseudomonadati</taxon>
        <taxon>Pseudomonadota</taxon>
        <taxon>Alphaproteobacteria</taxon>
        <taxon>Micropepsales</taxon>
        <taxon>Micropepsaceae</taxon>
        <taxon>Rhizomicrobium</taxon>
    </lineage>
</organism>
<dbReference type="AlphaFoldDB" id="A0A846MYP0"/>
<gene>
    <name evidence="7" type="ORF">FHS83_002072</name>
</gene>
<evidence type="ECO:0000256" key="1">
    <source>
        <dbReference type="ARBA" id="ARBA00008875"/>
    </source>
</evidence>
<dbReference type="GO" id="GO:0009044">
    <property type="term" value="F:xylan 1,4-beta-xylosidase activity"/>
    <property type="evidence" value="ECO:0007669"/>
    <property type="project" value="UniProtKB-EC"/>
</dbReference>
<keyword evidence="5" id="KW-0732">Signal</keyword>
<dbReference type="PANTHER" id="PTHR12631">
    <property type="entry name" value="ALPHA-L-IDURONIDASE"/>
    <property type="match status" value="1"/>
</dbReference>
<evidence type="ECO:0000256" key="3">
    <source>
        <dbReference type="ARBA" id="ARBA00023295"/>
    </source>
</evidence>
<keyword evidence="8" id="KW-1185">Reference proteome</keyword>
<proteinExistence type="inferred from homology"/>
<dbReference type="Pfam" id="PF01229">
    <property type="entry name" value="Glyco_hydro_39"/>
    <property type="match status" value="1"/>
</dbReference>
<dbReference type="PROSITE" id="PS01027">
    <property type="entry name" value="GLYCOSYL_HYDROL_F39"/>
    <property type="match status" value="1"/>
</dbReference>
<dbReference type="PANTHER" id="PTHR12631:SF8">
    <property type="entry name" value="ALPHA-L-IDURONIDASE"/>
    <property type="match status" value="1"/>
</dbReference>
<dbReference type="SUPFAM" id="SSF51445">
    <property type="entry name" value="(Trans)glycosidases"/>
    <property type="match status" value="1"/>
</dbReference>
<evidence type="ECO:0000259" key="6">
    <source>
        <dbReference type="Pfam" id="PF01229"/>
    </source>
</evidence>
<evidence type="ECO:0000256" key="2">
    <source>
        <dbReference type="ARBA" id="ARBA00022801"/>
    </source>
</evidence>
<keyword evidence="3 7" id="KW-0326">Glycosidase</keyword>
<reference evidence="7 8" key="1">
    <citation type="submission" date="2020-03" db="EMBL/GenBank/DDBJ databases">
        <title>Genomic Encyclopedia of Type Strains, Phase IV (KMG-IV): sequencing the most valuable type-strain genomes for metagenomic binning, comparative biology and taxonomic classification.</title>
        <authorList>
            <person name="Goeker M."/>
        </authorList>
    </citation>
    <scope>NUCLEOTIDE SEQUENCE [LARGE SCALE GENOMIC DNA]</scope>
    <source>
        <strain evidence="7 8">DSM 19867</strain>
    </source>
</reference>
<dbReference type="InterPro" id="IPR000514">
    <property type="entry name" value="Glyco_hydro_39"/>
</dbReference>
<dbReference type="EC" id="3.2.1.37" evidence="7"/>
<name>A0A846MYP0_9PROT</name>
<sequence length="548" mass="59658">MMRLQNILAGLAFVCGASFAAEPVKVTVDFSKPQGAFQPITNWFGYDESGYTLAPNGQALLKELSEAYSVPVYVRAHHLFTSGDGTADLKWSSTNIFTRDADGKPVYNFAIIDKIFDAWREAGVTPMVELGFMPEALSRKPSPYRIHFGEADMLSSGAQEPPTNYQEWGELVRVFTAHLVERYGAAEVGRWYFEVWNEPDIPYWHGTREEYFKLYDYAVAGVRAALPGAKVGGPATTSPRGQKGAAYLKAFLAHCAEEKSAADGKSVPLDFISFHAKGQPKLMADGNYVRMGLDKELADVREGFRIVAASPFAKLPIILSEADPEGCAACSAKENPANAYRNGPLYAAYTAASHKAMLDLAAEYQVNLISLLSWSFEFEGRGYFEGFRTLATNGIDKPVLNFFRMAGKLRGQRVAAESSGAISTDDILKNGVRGAPTVDVLATLDQGHAAVLLWNYHDDDRPGAAAEVALTLKGLPKGAKLLREYRIDEGHSNAYAAWQKMGSPDAPTTAQIAELKAAGGLHMVGRRVTAEGRYALPRSGLLLLVFGD</sequence>
<dbReference type="PRINTS" id="PR00745">
    <property type="entry name" value="GLHYDRLASE39"/>
</dbReference>
<comment type="caution">
    <text evidence="7">The sequence shown here is derived from an EMBL/GenBank/DDBJ whole genome shotgun (WGS) entry which is preliminary data.</text>
</comment>
<dbReference type="Gene3D" id="2.60.40.1500">
    <property type="entry name" value="Glycosyl hydrolase domain, family 39"/>
    <property type="match status" value="1"/>
</dbReference>
<feature type="domain" description="Glycosyl hydrolases family 39 N-terminal catalytic" evidence="6">
    <location>
        <begin position="95"/>
        <end position="532"/>
    </location>
</feature>
<evidence type="ECO:0000256" key="4">
    <source>
        <dbReference type="PIRSR" id="PIRSR600514-1"/>
    </source>
</evidence>
<dbReference type="EMBL" id="JAASRM010000001">
    <property type="protein sequence ID" value="NIK88754.1"/>
    <property type="molecule type" value="Genomic_DNA"/>
</dbReference>
<comment type="similarity">
    <text evidence="1">Belongs to the glycosyl hydrolase 39 family.</text>
</comment>
<dbReference type="Gene3D" id="3.20.20.80">
    <property type="entry name" value="Glycosidases"/>
    <property type="match status" value="1"/>
</dbReference>
<dbReference type="Proteomes" id="UP000570514">
    <property type="component" value="Unassembled WGS sequence"/>
</dbReference>